<evidence type="ECO:0000313" key="1">
    <source>
        <dbReference type="EMBL" id="CAG8810686.1"/>
    </source>
</evidence>
<dbReference type="OrthoDB" id="2446322at2759"/>
<organism evidence="1 2">
    <name type="scientific">Racocetra fulgida</name>
    <dbReference type="NCBI Taxonomy" id="60492"/>
    <lineage>
        <taxon>Eukaryota</taxon>
        <taxon>Fungi</taxon>
        <taxon>Fungi incertae sedis</taxon>
        <taxon>Mucoromycota</taxon>
        <taxon>Glomeromycotina</taxon>
        <taxon>Glomeromycetes</taxon>
        <taxon>Diversisporales</taxon>
        <taxon>Gigasporaceae</taxon>
        <taxon>Racocetra</taxon>
    </lineage>
</organism>
<comment type="caution">
    <text evidence="1">The sequence shown here is derived from an EMBL/GenBank/DDBJ whole genome shotgun (WGS) entry which is preliminary data.</text>
</comment>
<dbReference type="EMBL" id="CAJVPZ010084409">
    <property type="protein sequence ID" value="CAG8810686.1"/>
    <property type="molecule type" value="Genomic_DNA"/>
</dbReference>
<accession>A0A9N9PDA0</accession>
<keyword evidence="2" id="KW-1185">Reference proteome</keyword>
<dbReference type="Proteomes" id="UP000789396">
    <property type="component" value="Unassembled WGS sequence"/>
</dbReference>
<protein>
    <submittedName>
        <fullName evidence="1">5362_t:CDS:1</fullName>
    </submittedName>
</protein>
<name>A0A9N9PDA0_9GLOM</name>
<sequence length="192" mass="20694">LIHVNEEDGIFYTHSPFVQDMTYIGKGIGNTLTHRYLLTLDGCTNDCTLTVKLEIGRNYSKTAGGYSCKLNSSVSPVDVSSVNSYFGDTVNPKHPVTPSIVLAYCSVGISVDNPNLNFTPTTDAFKCLDSLNSVPYGTHLGLLQIGQDIMNFYNLTTLSPGVKSLANAINNYAKIFNSIALGLKDGSDNALN</sequence>
<reference evidence="1" key="1">
    <citation type="submission" date="2021-06" db="EMBL/GenBank/DDBJ databases">
        <authorList>
            <person name="Kallberg Y."/>
            <person name="Tangrot J."/>
            <person name="Rosling A."/>
        </authorList>
    </citation>
    <scope>NUCLEOTIDE SEQUENCE</scope>
    <source>
        <strain evidence="1">IN212</strain>
    </source>
</reference>
<evidence type="ECO:0000313" key="2">
    <source>
        <dbReference type="Proteomes" id="UP000789396"/>
    </source>
</evidence>
<feature type="non-terminal residue" evidence="1">
    <location>
        <position position="192"/>
    </location>
</feature>
<dbReference type="AlphaFoldDB" id="A0A9N9PDA0"/>
<feature type="non-terminal residue" evidence="1">
    <location>
        <position position="1"/>
    </location>
</feature>
<gene>
    <name evidence="1" type="ORF">RFULGI_LOCUS18720</name>
</gene>
<proteinExistence type="predicted"/>